<reference evidence="1" key="1">
    <citation type="submission" date="2020-10" db="EMBL/GenBank/DDBJ databases">
        <title>High-Quality Genome Resource of Clonostachys rosea strain S41 by Oxford Nanopore Long-Read Sequencing.</title>
        <authorList>
            <person name="Wang H."/>
        </authorList>
    </citation>
    <scope>NUCLEOTIDE SEQUENCE</scope>
    <source>
        <strain evidence="1">S41</strain>
    </source>
</reference>
<dbReference type="AlphaFoldDB" id="A0A8H7K4Q9"/>
<proteinExistence type="predicted"/>
<evidence type="ECO:0000313" key="2">
    <source>
        <dbReference type="Proteomes" id="UP000616885"/>
    </source>
</evidence>
<comment type="caution">
    <text evidence="1">The sequence shown here is derived from an EMBL/GenBank/DDBJ whole genome shotgun (WGS) entry which is preliminary data.</text>
</comment>
<sequence length="123" mass="13919">MSMESLRQAMRWWFAASDHRVKIVHVKEDRPSRTIPIEKWIYIKPKRRTRGLPMYSRARGANLPRREGRLLPKHGTQTGDCTSHSIEIKGPFIRLIYSVVVPEGRVSAAAAAIASSTPLITCP</sequence>
<dbReference type="Proteomes" id="UP000616885">
    <property type="component" value="Unassembled WGS sequence"/>
</dbReference>
<accession>A0A8H7K4Q9</accession>
<organism evidence="1 2">
    <name type="scientific">Bionectria ochroleuca</name>
    <name type="common">Gliocladium roseum</name>
    <dbReference type="NCBI Taxonomy" id="29856"/>
    <lineage>
        <taxon>Eukaryota</taxon>
        <taxon>Fungi</taxon>
        <taxon>Dikarya</taxon>
        <taxon>Ascomycota</taxon>
        <taxon>Pezizomycotina</taxon>
        <taxon>Sordariomycetes</taxon>
        <taxon>Hypocreomycetidae</taxon>
        <taxon>Hypocreales</taxon>
        <taxon>Bionectriaceae</taxon>
        <taxon>Clonostachys</taxon>
    </lineage>
</organism>
<name>A0A8H7K4Q9_BIOOC</name>
<dbReference type="EMBL" id="JADCTT010000013">
    <property type="protein sequence ID" value="KAF9745387.1"/>
    <property type="molecule type" value="Genomic_DNA"/>
</dbReference>
<evidence type="ECO:0000313" key="1">
    <source>
        <dbReference type="EMBL" id="KAF9745387.1"/>
    </source>
</evidence>
<protein>
    <submittedName>
        <fullName evidence="1">Uncharacterized protein</fullName>
    </submittedName>
</protein>
<gene>
    <name evidence="1" type="ORF">IM811_005009</name>
</gene>